<dbReference type="OrthoDB" id="6020543at2759"/>
<feature type="signal peptide" evidence="7">
    <location>
        <begin position="1"/>
        <end position="24"/>
    </location>
</feature>
<dbReference type="PANTHER" id="PTHR23301">
    <property type="entry name" value="CHITIN BINDING PERITROPHIN-A"/>
    <property type="match status" value="1"/>
</dbReference>
<feature type="domain" description="Chitin-binding type-2" evidence="8">
    <location>
        <begin position="104"/>
        <end position="160"/>
    </location>
</feature>
<proteinExistence type="predicted"/>
<dbReference type="InterPro" id="IPR002557">
    <property type="entry name" value="Chitin-bd_dom"/>
</dbReference>
<protein>
    <recommendedName>
        <fullName evidence="8">Chitin-binding type-2 domain-containing protein</fullName>
    </recommendedName>
</protein>
<keyword evidence="2 7" id="KW-0732">Signal</keyword>
<feature type="compositionally biased region" description="Pro residues" evidence="6">
    <location>
        <begin position="211"/>
        <end position="220"/>
    </location>
</feature>
<evidence type="ECO:0000256" key="7">
    <source>
        <dbReference type="SAM" id="SignalP"/>
    </source>
</evidence>
<evidence type="ECO:0000259" key="8">
    <source>
        <dbReference type="PROSITE" id="PS50940"/>
    </source>
</evidence>
<dbReference type="PANTHER" id="PTHR23301:SF106">
    <property type="entry name" value="CHITIN-BINDING TYPE-2 DOMAIN-CONTAINING PROTEIN-RELATED"/>
    <property type="match status" value="1"/>
</dbReference>
<keyword evidence="5" id="KW-0325">Glycoprotein</keyword>
<dbReference type="InterPro" id="IPR036508">
    <property type="entry name" value="Chitin-bd_dom_sf"/>
</dbReference>
<sequence>MKVTVTLVVLNFYFVLSILDSVSARRLANSRQWLSEYKSDIEEDCKNGLQNYYNYPYDCQKYYTCREGKLYLSTCQSDLYWNSELRSCDIQANVNCSNIIPFPHPDCTDGNTTFYIYPYNCKKFYECFESDLYILECPDDLLWNNKDQVCDDSFNVDCSYIIPEDAETEIPTSAPDSTSPVTVEPTTSPVPSTPSTVEPTTLETTERPTTTPVPPPPTTPPVRCEHEEQYISDPYDCSMYYECSNGVPISMSCPDGEYWNPDEEVCDWPYNVDCSKLKSLKVNI</sequence>
<keyword evidence="3" id="KW-0677">Repeat</keyword>
<organism evidence="9 10">
    <name type="scientific">Diabrotica balteata</name>
    <name type="common">Banded cucumber beetle</name>
    <dbReference type="NCBI Taxonomy" id="107213"/>
    <lineage>
        <taxon>Eukaryota</taxon>
        <taxon>Metazoa</taxon>
        <taxon>Ecdysozoa</taxon>
        <taxon>Arthropoda</taxon>
        <taxon>Hexapoda</taxon>
        <taxon>Insecta</taxon>
        <taxon>Pterygota</taxon>
        <taxon>Neoptera</taxon>
        <taxon>Endopterygota</taxon>
        <taxon>Coleoptera</taxon>
        <taxon>Polyphaga</taxon>
        <taxon>Cucujiformia</taxon>
        <taxon>Chrysomeloidea</taxon>
        <taxon>Chrysomelidae</taxon>
        <taxon>Galerucinae</taxon>
        <taxon>Diabroticina</taxon>
        <taxon>Diabroticites</taxon>
        <taxon>Diabrotica</taxon>
    </lineage>
</organism>
<dbReference type="PROSITE" id="PS50940">
    <property type="entry name" value="CHIT_BIND_II"/>
    <property type="match status" value="3"/>
</dbReference>
<dbReference type="Proteomes" id="UP001153709">
    <property type="component" value="Chromosome 5"/>
</dbReference>
<dbReference type="GO" id="GO:0005576">
    <property type="term" value="C:extracellular region"/>
    <property type="evidence" value="ECO:0007669"/>
    <property type="project" value="InterPro"/>
</dbReference>
<name>A0A9N9T6B0_DIABA</name>
<keyword evidence="4" id="KW-1015">Disulfide bond</keyword>
<reference evidence="9" key="1">
    <citation type="submission" date="2022-01" db="EMBL/GenBank/DDBJ databases">
        <authorList>
            <person name="King R."/>
        </authorList>
    </citation>
    <scope>NUCLEOTIDE SEQUENCE</scope>
</reference>
<evidence type="ECO:0000256" key="6">
    <source>
        <dbReference type="SAM" id="MobiDB-lite"/>
    </source>
</evidence>
<evidence type="ECO:0000256" key="1">
    <source>
        <dbReference type="ARBA" id="ARBA00022669"/>
    </source>
</evidence>
<accession>A0A9N9T6B0</accession>
<keyword evidence="1" id="KW-0147">Chitin-binding</keyword>
<dbReference type="AlphaFoldDB" id="A0A9N9T6B0"/>
<evidence type="ECO:0000256" key="3">
    <source>
        <dbReference type="ARBA" id="ARBA00022737"/>
    </source>
</evidence>
<feature type="chain" id="PRO_5040118068" description="Chitin-binding type-2 domain-containing protein" evidence="7">
    <location>
        <begin position="25"/>
        <end position="284"/>
    </location>
</feature>
<evidence type="ECO:0000313" key="9">
    <source>
        <dbReference type="EMBL" id="CAG9835124.1"/>
    </source>
</evidence>
<gene>
    <name evidence="9" type="ORF">DIABBA_LOCUS8354</name>
</gene>
<evidence type="ECO:0000313" key="10">
    <source>
        <dbReference type="Proteomes" id="UP001153709"/>
    </source>
</evidence>
<dbReference type="GO" id="GO:0008061">
    <property type="term" value="F:chitin binding"/>
    <property type="evidence" value="ECO:0007669"/>
    <property type="project" value="UniProtKB-KW"/>
</dbReference>
<feature type="non-terminal residue" evidence="9">
    <location>
        <position position="284"/>
    </location>
</feature>
<feature type="region of interest" description="Disordered" evidence="6">
    <location>
        <begin position="167"/>
        <end position="223"/>
    </location>
</feature>
<dbReference type="Pfam" id="PF01607">
    <property type="entry name" value="CBM_14"/>
    <property type="match status" value="3"/>
</dbReference>
<dbReference type="SMART" id="SM00494">
    <property type="entry name" value="ChtBD2"/>
    <property type="match status" value="3"/>
</dbReference>
<dbReference type="EMBL" id="OU898280">
    <property type="protein sequence ID" value="CAG9835124.1"/>
    <property type="molecule type" value="Genomic_DNA"/>
</dbReference>
<keyword evidence="10" id="KW-1185">Reference proteome</keyword>
<evidence type="ECO:0000256" key="2">
    <source>
        <dbReference type="ARBA" id="ARBA00022729"/>
    </source>
</evidence>
<feature type="domain" description="Chitin-binding type-2" evidence="8">
    <location>
        <begin position="42"/>
        <end position="98"/>
    </location>
</feature>
<evidence type="ECO:0000256" key="4">
    <source>
        <dbReference type="ARBA" id="ARBA00023157"/>
    </source>
</evidence>
<dbReference type="SUPFAM" id="SSF57625">
    <property type="entry name" value="Invertebrate chitin-binding proteins"/>
    <property type="match status" value="3"/>
</dbReference>
<evidence type="ECO:0000256" key="5">
    <source>
        <dbReference type="ARBA" id="ARBA00023180"/>
    </source>
</evidence>
<feature type="compositionally biased region" description="Low complexity" evidence="6">
    <location>
        <begin position="175"/>
        <end position="210"/>
    </location>
</feature>
<dbReference type="Gene3D" id="2.170.140.10">
    <property type="entry name" value="Chitin binding domain"/>
    <property type="match status" value="3"/>
</dbReference>
<dbReference type="InterPro" id="IPR051940">
    <property type="entry name" value="Chitin_bind-dev_reg"/>
</dbReference>
<feature type="domain" description="Chitin-binding type-2" evidence="8">
    <location>
        <begin position="221"/>
        <end position="276"/>
    </location>
</feature>